<keyword evidence="2" id="KW-1185">Reference proteome</keyword>
<dbReference type="HOGENOM" id="CLU_093136_0_0_4"/>
<name>S6B2N3_SULDS</name>
<dbReference type="KEGG" id="sdr:SCD_n01101"/>
<dbReference type="InterPro" id="IPR025293">
    <property type="entry name" value="YfiR/HmsC-like"/>
</dbReference>
<organism evidence="1 2">
    <name type="scientific">Sulfuricella denitrificans (strain DSM 22764 / NBRC 105220 / skB26)</name>
    <dbReference type="NCBI Taxonomy" id="1163617"/>
    <lineage>
        <taxon>Bacteria</taxon>
        <taxon>Pseudomonadati</taxon>
        <taxon>Pseudomonadota</taxon>
        <taxon>Betaproteobacteria</taxon>
        <taxon>Nitrosomonadales</taxon>
        <taxon>Sulfuricellaceae</taxon>
        <taxon>Sulfuricella</taxon>
    </lineage>
</organism>
<dbReference type="eggNOG" id="ENOG5032YBM">
    <property type="taxonomic scope" value="Bacteria"/>
</dbReference>
<protein>
    <recommendedName>
        <fullName evidence="3">Transmembrane protein</fullName>
    </recommendedName>
</protein>
<dbReference type="AlphaFoldDB" id="S6B2N3"/>
<sequence>MNRLLLNFLSAITGISLLWASLPMAYAYADPTPEYALKAAFIYNFANFTEWPVKSAETLNLCVLGSDPFDNALSSIEGKRVGYAKLVIKHVAINGNALRSCQMVFISASEKGNLPAILDIARESGILTIADLQGAAQQGVMIGLEVEQKKITFEVNLDAARRARLNISSKLLRLAKAVY</sequence>
<dbReference type="Proteomes" id="UP000015559">
    <property type="component" value="Chromosome"/>
</dbReference>
<dbReference type="RefSeq" id="WP_009206113.1">
    <property type="nucleotide sequence ID" value="NC_022357.1"/>
</dbReference>
<evidence type="ECO:0000313" key="2">
    <source>
        <dbReference type="Proteomes" id="UP000015559"/>
    </source>
</evidence>
<gene>
    <name evidence="1" type="ORF">SCD_n01101</name>
</gene>
<evidence type="ECO:0000313" key="1">
    <source>
        <dbReference type="EMBL" id="BAN34937.1"/>
    </source>
</evidence>
<accession>S6B2N3</accession>
<reference evidence="1 2" key="1">
    <citation type="journal article" date="2012" name="Appl. Environ. Microbiol.">
        <title>Draft genome sequence of a psychrotolerant sulfur-oxidizing bacterium, Sulfuricella denitrificans skB26, and proteomic insights into cold adaptation.</title>
        <authorList>
            <person name="Watanabe T."/>
            <person name="Kojima H."/>
            <person name="Fukui M."/>
        </authorList>
    </citation>
    <scope>NUCLEOTIDE SEQUENCE [LARGE SCALE GENOMIC DNA]</scope>
    <source>
        <strain evidence="2">skB26</strain>
    </source>
</reference>
<dbReference type="EMBL" id="AP013066">
    <property type="protein sequence ID" value="BAN34937.1"/>
    <property type="molecule type" value="Genomic_DNA"/>
</dbReference>
<proteinExistence type="predicted"/>
<evidence type="ECO:0008006" key="3">
    <source>
        <dbReference type="Google" id="ProtNLM"/>
    </source>
</evidence>
<dbReference type="STRING" id="1163617.SCD_n01101"/>
<dbReference type="Pfam" id="PF13689">
    <property type="entry name" value="DUF4154"/>
    <property type="match status" value="1"/>
</dbReference>